<keyword evidence="1" id="KW-0812">Transmembrane</keyword>
<protein>
    <submittedName>
        <fullName evidence="2">Uncharacterized protein</fullName>
    </submittedName>
</protein>
<feature type="transmembrane region" description="Helical" evidence="1">
    <location>
        <begin position="29"/>
        <end position="47"/>
    </location>
</feature>
<keyword evidence="1" id="KW-1133">Transmembrane helix</keyword>
<evidence type="ECO:0000313" key="3">
    <source>
        <dbReference type="Proteomes" id="UP000286576"/>
    </source>
</evidence>
<proteinExistence type="predicted"/>
<dbReference type="Proteomes" id="UP000286576">
    <property type="component" value="Unassembled WGS sequence"/>
</dbReference>
<dbReference type="EMBL" id="QXFL01000004">
    <property type="protein sequence ID" value="RIV85863.1"/>
    <property type="molecule type" value="Genomic_DNA"/>
</dbReference>
<dbReference type="AlphaFoldDB" id="A0A418NS00"/>
<name>A0A418NS00_9SPHN</name>
<evidence type="ECO:0000256" key="1">
    <source>
        <dbReference type="SAM" id="Phobius"/>
    </source>
</evidence>
<gene>
    <name evidence="2" type="ORF">D2V07_11160</name>
</gene>
<comment type="caution">
    <text evidence="2">The sequence shown here is derived from an EMBL/GenBank/DDBJ whole genome shotgun (WGS) entry which is preliminary data.</text>
</comment>
<accession>A0A418NS00</accession>
<dbReference type="OrthoDB" id="7391871at2"/>
<evidence type="ECO:0000313" key="2">
    <source>
        <dbReference type="EMBL" id="RIV85863.1"/>
    </source>
</evidence>
<keyword evidence="3" id="KW-1185">Reference proteome</keyword>
<reference evidence="2 3" key="1">
    <citation type="submission" date="2018-08" db="EMBL/GenBank/DDBJ databases">
        <title>Erythrobacter zhengii sp.nov., a bacterium isolated from deep-sea sediment.</title>
        <authorList>
            <person name="Fang C."/>
            <person name="Wu Y.-H."/>
            <person name="Sun C."/>
            <person name="Wang H."/>
            <person name="Cheng H."/>
            <person name="Meng F.-X."/>
            <person name="Wang C.-S."/>
            <person name="Xu X.-W."/>
        </authorList>
    </citation>
    <scope>NUCLEOTIDE SEQUENCE [LARGE SCALE GENOMIC DNA]</scope>
    <source>
        <strain evidence="2 3">V18</strain>
    </source>
</reference>
<keyword evidence="1" id="KW-0472">Membrane</keyword>
<sequence length="154" mass="17526">MKGFFRRVSPRRAVVDFRDQWKQPTPHRWQILGVAMAATFAVFMLFIPESQRAPPARPDVMYISTFEEGRTEGEIIATNCANQQLKDELQARIDANEARRREMYETLGRATFIDVDEMKAEIEAERQAKAREDTGPTPEELALSVEEYCAAAAG</sequence>
<dbReference type="RefSeq" id="WP_119587053.1">
    <property type="nucleotide sequence ID" value="NZ_CAWODQ010000024.1"/>
</dbReference>
<organism evidence="2 3">
    <name type="scientific">Aurantiacibacter zhengii</name>
    <dbReference type="NCBI Taxonomy" id="2307003"/>
    <lineage>
        <taxon>Bacteria</taxon>
        <taxon>Pseudomonadati</taxon>
        <taxon>Pseudomonadota</taxon>
        <taxon>Alphaproteobacteria</taxon>
        <taxon>Sphingomonadales</taxon>
        <taxon>Erythrobacteraceae</taxon>
        <taxon>Aurantiacibacter</taxon>
    </lineage>
</organism>